<dbReference type="SUPFAM" id="SSF55874">
    <property type="entry name" value="ATPase domain of HSP90 chaperone/DNA topoisomerase II/histidine kinase"/>
    <property type="match status" value="1"/>
</dbReference>
<gene>
    <name evidence="9" type="ORF">GZA08_14565</name>
</gene>
<evidence type="ECO:0000256" key="6">
    <source>
        <dbReference type="ARBA" id="ARBA00022777"/>
    </source>
</evidence>
<dbReference type="SUPFAM" id="SSF55785">
    <property type="entry name" value="PYP-like sensor domain (PAS domain)"/>
    <property type="match status" value="1"/>
</dbReference>
<dbReference type="PANTHER" id="PTHR41523">
    <property type="entry name" value="TWO-COMPONENT SYSTEM SENSOR PROTEIN"/>
    <property type="match status" value="1"/>
</dbReference>
<dbReference type="EMBL" id="JAAGAB010000003">
    <property type="protein sequence ID" value="NDV02190.1"/>
    <property type="molecule type" value="Genomic_DNA"/>
</dbReference>
<dbReference type="GO" id="GO:0005524">
    <property type="term" value="F:ATP binding"/>
    <property type="evidence" value="ECO:0007669"/>
    <property type="project" value="UniProtKB-KW"/>
</dbReference>
<evidence type="ECO:0000256" key="7">
    <source>
        <dbReference type="ARBA" id="ARBA00022840"/>
    </source>
</evidence>
<accession>A0A6B2JVR0</accession>
<dbReference type="PANTHER" id="PTHR41523:SF7">
    <property type="entry name" value="HISTIDINE KINASE"/>
    <property type="match status" value="1"/>
</dbReference>
<dbReference type="AlphaFoldDB" id="A0A6B2JVR0"/>
<evidence type="ECO:0000256" key="3">
    <source>
        <dbReference type="ARBA" id="ARBA00022553"/>
    </source>
</evidence>
<keyword evidence="4" id="KW-0808">Transferase</keyword>
<comment type="caution">
    <text evidence="9">The sequence shown here is derived from an EMBL/GenBank/DDBJ whole genome shotgun (WGS) entry which is preliminary data.</text>
</comment>
<keyword evidence="7" id="KW-0067">ATP-binding</keyword>
<evidence type="ECO:0000256" key="1">
    <source>
        <dbReference type="ARBA" id="ARBA00000085"/>
    </source>
</evidence>
<dbReference type="Gene3D" id="3.30.450.20">
    <property type="entry name" value="PAS domain"/>
    <property type="match status" value="1"/>
</dbReference>
<dbReference type="InterPro" id="IPR013656">
    <property type="entry name" value="PAS_4"/>
</dbReference>
<evidence type="ECO:0000259" key="8">
    <source>
        <dbReference type="SMART" id="SM00911"/>
    </source>
</evidence>
<dbReference type="RefSeq" id="WP_163894893.1">
    <property type="nucleotide sequence ID" value="NZ_JAAFYS010000003.1"/>
</dbReference>
<sequence>MDASAPPVRPFPPSGGECTRILEGIDWSQHPLGEPAHWPVELKTAVRLCLTSKFATMVHWGPDLHTFYNDTYAERLGSKHPGHLGQPARDWWSEMWDQLDPFFQKVLEGESYFTENARYTPDRDGTKREAFFTHSHSPIWDDAGRVRGIFLTVVETTAHLAAEARSQVLTNELKHRMKNTMAIVQSIVNQALRRATTMAEAKQTIGAQVGALARTNDLLARSDGLDASLQAIVQGTAEMQGPFSGRITSTGEDVALNPQAAIAFTMLLHELTTNAMKYGALSNDRGRVQVDWQRDGGDLVFSWVEVGGPSVTPPTRSGFGTRLVTALAGDLGGQPQIDYAPEGVRCTLRADADGIAGKPVPFPGRPAS</sequence>
<dbReference type="Proteomes" id="UP000474757">
    <property type="component" value="Unassembled WGS sequence"/>
</dbReference>
<comment type="catalytic activity">
    <reaction evidence="1">
        <text>ATP + protein L-histidine = ADP + protein N-phospho-L-histidine.</text>
        <dbReference type="EC" id="2.7.13.3"/>
    </reaction>
</comment>
<dbReference type="EC" id="2.7.13.3" evidence="2"/>
<evidence type="ECO:0000313" key="9">
    <source>
        <dbReference type="EMBL" id="NDV02190.1"/>
    </source>
</evidence>
<keyword evidence="10" id="KW-1185">Reference proteome</keyword>
<evidence type="ECO:0000313" key="10">
    <source>
        <dbReference type="Proteomes" id="UP000474757"/>
    </source>
</evidence>
<protein>
    <recommendedName>
        <fullName evidence="2">histidine kinase</fullName>
        <ecNumber evidence="2">2.7.13.3</ecNumber>
    </recommendedName>
</protein>
<keyword evidence="5" id="KW-0547">Nucleotide-binding</keyword>
<evidence type="ECO:0000256" key="5">
    <source>
        <dbReference type="ARBA" id="ARBA00022741"/>
    </source>
</evidence>
<name>A0A6B2JVR0_9RHOB</name>
<evidence type="ECO:0000256" key="2">
    <source>
        <dbReference type="ARBA" id="ARBA00012438"/>
    </source>
</evidence>
<dbReference type="InterPro" id="IPR011102">
    <property type="entry name" value="Sig_transdc_His_kinase_HWE"/>
</dbReference>
<dbReference type="Pfam" id="PF08448">
    <property type="entry name" value="PAS_4"/>
    <property type="match status" value="1"/>
</dbReference>
<reference evidence="9 10" key="1">
    <citation type="submission" date="2020-02" db="EMBL/GenBank/DDBJ databases">
        <title>Pseudoroseicyclus tamarix, sp. nov., isolated from offshore sediment of a Tamarix chinensis forest.</title>
        <authorList>
            <person name="Gai Y."/>
        </authorList>
    </citation>
    <scope>NUCLEOTIDE SEQUENCE [LARGE SCALE GENOMIC DNA]</scope>
    <source>
        <strain evidence="9 10">CLL3-39</strain>
    </source>
</reference>
<feature type="domain" description="Signal transduction histidine kinase HWE region" evidence="8">
    <location>
        <begin position="172"/>
        <end position="253"/>
    </location>
</feature>
<organism evidence="9 10">
    <name type="scientific">Pseudoroseicyclus tamaricis</name>
    <dbReference type="NCBI Taxonomy" id="2705421"/>
    <lineage>
        <taxon>Bacteria</taxon>
        <taxon>Pseudomonadati</taxon>
        <taxon>Pseudomonadota</taxon>
        <taxon>Alphaproteobacteria</taxon>
        <taxon>Rhodobacterales</taxon>
        <taxon>Paracoccaceae</taxon>
        <taxon>Pseudoroseicyclus</taxon>
    </lineage>
</organism>
<dbReference type="Gene3D" id="3.30.565.10">
    <property type="entry name" value="Histidine kinase-like ATPase, C-terminal domain"/>
    <property type="match status" value="1"/>
</dbReference>
<keyword evidence="3" id="KW-0597">Phosphoprotein</keyword>
<dbReference type="InterPro" id="IPR036890">
    <property type="entry name" value="HATPase_C_sf"/>
</dbReference>
<dbReference type="Pfam" id="PF07536">
    <property type="entry name" value="HWE_HK"/>
    <property type="match status" value="1"/>
</dbReference>
<dbReference type="SMART" id="SM00911">
    <property type="entry name" value="HWE_HK"/>
    <property type="match status" value="1"/>
</dbReference>
<proteinExistence type="predicted"/>
<keyword evidence="6" id="KW-0418">Kinase</keyword>
<dbReference type="InterPro" id="IPR035965">
    <property type="entry name" value="PAS-like_dom_sf"/>
</dbReference>
<evidence type="ECO:0000256" key="4">
    <source>
        <dbReference type="ARBA" id="ARBA00022679"/>
    </source>
</evidence>
<dbReference type="GO" id="GO:0004673">
    <property type="term" value="F:protein histidine kinase activity"/>
    <property type="evidence" value="ECO:0007669"/>
    <property type="project" value="UniProtKB-EC"/>
</dbReference>